<dbReference type="PANTHER" id="PTHR34219:SF3">
    <property type="entry name" value="BLL7967 PROTEIN"/>
    <property type="match status" value="1"/>
</dbReference>
<keyword evidence="1" id="KW-1133">Transmembrane helix</keyword>
<organism evidence="2 3">
    <name type="scientific">Janthinobacterium lividum</name>
    <dbReference type="NCBI Taxonomy" id="29581"/>
    <lineage>
        <taxon>Bacteria</taxon>
        <taxon>Pseudomonadati</taxon>
        <taxon>Pseudomonadota</taxon>
        <taxon>Betaproteobacteria</taxon>
        <taxon>Burkholderiales</taxon>
        <taxon>Oxalobacteraceae</taxon>
        <taxon>Janthinobacterium</taxon>
    </lineage>
</organism>
<comment type="caution">
    <text evidence="2">The sequence shown here is derived from an EMBL/GenBank/DDBJ whole genome shotgun (WGS) entry which is preliminary data.</text>
</comment>
<evidence type="ECO:0000256" key="1">
    <source>
        <dbReference type="SAM" id="Phobius"/>
    </source>
</evidence>
<dbReference type="Pfam" id="PF03929">
    <property type="entry name" value="PepSY_TM"/>
    <property type="match status" value="1"/>
</dbReference>
<dbReference type="PANTHER" id="PTHR34219">
    <property type="entry name" value="IRON-REGULATED INNER MEMBRANE PROTEIN-RELATED"/>
    <property type="match status" value="1"/>
</dbReference>
<accession>A0A1S1U2N4</accession>
<reference evidence="2 3" key="1">
    <citation type="submission" date="2015-06" db="EMBL/GenBank/DDBJ databases">
        <title>Draft genome sequencing of a biphenyl-degrading bacterium, Janthinobacterium lividum MEG1.</title>
        <authorList>
            <person name="Shimodaira J."/>
            <person name="Hatta T."/>
        </authorList>
    </citation>
    <scope>NUCLEOTIDE SEQUENCE [LARGE SCALE GENOMIC DNA]</scope>
    <source>
        <strain evidence="2 3">MEG1</strain>
    </source>
</reference>
<keyword evidence="1" id="KW-0472">Membrane</keyword>
<gene>
    <name evidence="2" type="ORF">AKG95_28160</name>
</gene>
<keyword evidence="1" id="KW-0812">Transmembrane</keyword>
<evidence type="ECO:0000313" key="3">
    <source>
        <dbReference type="Proteomes" id="UP000179840"/>
    </source>
</evidence>
<name>A0A1S1U2N4_9BURK</name>
<evidence type="ECO:0000313" key="2">
    <source>
        <dbReference type="EMBL" id="OHV94408.1"/>
    </source>
</evidence>
<protein>
    <submittedName>
        <fullName evidence="2">Membrane protein</fullName>
    </submittedName>
</protein>
<feature type="transmembrane region" description="Helical" evidence="1">
    <location>
        <begin position="357"/>
        <end position="378"/>
    </location>
</feature>
<dbReference type="EMBL" id="LFKP01000014">
    <property type="protein sequence ID" value="OHV94408.1"/>
    <property type="molecule type" value="Genomic_DNA"/>
</dbReference>
<feature type="transmembrane region" description="Helical" evidence="1">
    <location>
        <begin position="15"/>
        <end position="38"/>
    </location>
</feature>
<feature type="transmembrane region" description="Helical" evidence="1">
    <location>
        <begin position="213"/>
        <end position="234"/>
    </location>
</feature>
<sequence length="385" mass="42539">MSQRPSKWLISKLHLYAGLWFGVLFVLLGLTGSAIAWMPELDAYLNPHLLQASTPAPGQVFHVTPRTVQAVVDTLAADPAYGKPSQLNPPADARNVYVASYRQAGKPSPFSQAIVRQVMVDPYTLQVKGERDWGRFGLTRPLLMSGMFHLHRYLLSGEVGKTITGVSGVMLLLMALTGIYLWWPRLQWTAIKRALTVSHGGSWPRFHYTFHKAAGFFAAPVLAVLAFSGIYFNLPQLVVPLVDLVSTVPDTAKLKNVAQDGTLLDAGHAMAAAQRLYPQARVSRIGLPAKQDQPYEIRVHQSGEIAHGDGATRITLDARSGLPLRIRDPLTAPYGERFLGWQFPLHSGQAFGVAGRAFITVFGLMPLLFLLTGSLVWWKRRRSRK</sequence>
<dbReference type="Proteomes" id="UP000179840">
    <property type="component" value="Unassembled WGS sequence"/>
</dbReference>
<dbReference type="AlphaFoldDB" id="A0A1S1U2N4"/>
<dbReference type="InterPro" id="IPR005625">
    <property type="entry name" value="PepSY-ass_TM"/>
</dbReference>
<dbReference type="RefSeq" id="WP_071080113.1">
    <property type="nucleotide sequence ID" value="NZ_LFKP01000014.1"/>
</dbReference>
<proteinExistence type="predicted"/>
<feature type="transmembrane region" description="Helical" evidence="1">
    <location>
        <begin position="163"/>
        <end position="183"/>
    </location>
</feature>